<accession>A0A561TUW7</accession>
<keyword evidence="2" id="KW-1185">Reference proteome</keyword>
<dbReference type="EMBL" id="VIWT01000002">
    <property type="protein sequence ID" value="TWF90899.1"/>
    <property type="molecule type" value="Genomic_DNA"/>
</dbReference>
<dbReference type="Proteomes" id="UP000317940">
    <property type="component" value="Unassembled WGS sequence"/>
</dbReference>
<dbReference type="AlphaFoldDB" id="A0A561TUW7"/>
<evidence type="ECO:0008006" key="3">
    <source>
        <dbReference type="Google" id="ProtNLM"/>
    </source>
</evidence>
<dbReference type="OrthoDB" id="9153483at2"/>
<comment type="caution">
    <text evidence="1">The sequence shown here is derived from an EMBL/GenBank/DDBJ whole genome shotgun (WGS) entry which is preliminary data.</text>
</comment>
<sequence length="110" mass="12177">MTESLPSTAVVRVAQGTFDPTRYAELAELTTRQAEYLAPAIKQLPGFIDWYAAVSPEGSIINVSVWESAEHSDQMSRLKEMVVTARGEMAEAGVTFTPIVNYPLNWNLSR</sequence>
<organism evidence="1 2">
    <name type="scientific">Kitasatospora viridis</name>
    <dbReference type="NCBI Taxonomy" id="281105"/>
    <lineage>
        <taxon>Bacteria</taxon>
        <taxon>Bacillati</taxon>
        <taxon>Actinomycetota</taxon>
        <taxon>Actinomycetes</taxon>
        <taxon>Kitasatosporales</taxon>
        <taxon>Streptomycetaceae</taxon>
        <taxon>Kitasatospora</taxon>
    </lineage>
</organism>
<name>A0A561TUW7_9ACTN</name>
<proteinExistence type="predicted"/>
<gene>
    <name evidence="1" type="ORF">FHX73_1211</name>
</gene>
<dbReference type="InterPro" id="IPR011008">
    <property type="entry name" value="Dimeric_a/b-barrel"/>
</dbReference>
<dbReference type="SUPFAM" id="SSF54909">
    <property type="entry name" value="Dimeric alpha+beta barrel"/>
    <property type="match status" value="1"/>
</dbReference>
<evidence type="ECO:0000313" key="1">
    <source>
        <dbReference type="EMBL" id="TWF90899.1"/>
    </source>
</evidence>
<reference evidence="1 2" key="1">
    <citation type="submission" date="2019-06" db="EMBL/GenBank/DDBJ databases">
        <title>Sequencing the genomes of 1000 actinobacteria strains.</title>
        <authorList>
            <person name="Klenk H.-P."/>
        </authorList>
    </citation>
    <scope>NUCLEOTIDE SEQUENCE [LARGE SCALE GENOMIC DNA]</scope>
    <source>
        <strain evidence="1 2">DSM 44826</strain>
    </source>
</reference>
<evidence type="ECO:0000313" key="2">
    <source>
        <dbReference type="Proteomes" id="UP000317940"/>
    </source>
</evidence>
<protein>
    <recommendedName>
        <fullName evidence="3">Antibiotic biosynthesis monooxygenase</fullName>
    </recommendedName>
</protein>
<dbReference type="RefSeq" id="WP_145908572.1">
    <property type="nucleotide sequence ID" value="NZ_BAAAMZ010000002.1"/>
</dbReference>